<protein>
    <recommendedName>
        <fullName evidence="3">histidine kinase</fullName>
        <ecNumber evidence="3">2.7.13.3</ecNumber>
    </recommendedName>
</protein>
<keyword evidence="10 13" id="KW-1133">Transmembrane helix</keyword>
<evidence type="ECO:0000256" key="11">
    <source>
        <dbReference type="ARBA" id="ARBA00023012"/>
    </source>
</evidence>
<gene>
    <name evidence="16" type="ORF">IFO71_00980</name>
</gene>
<dbReference type="GO" id="GO:0005524">
    <property type="term" value="F:ATP binding"/>
    <property type="evidence" value="ECO:0007669"/>
    <property type="project" value="UniProtKB-KW"/>
</dbReference>
<comment type="subcellular location">
    <subcellularLocation>
        <location evidence="2">Membrane</location>
    </subcellularLocation>
</comment>
<dbReference type="RefSeq" id="WP_192027675.1">
    <property type="nucleotide sequence ID" value="NZ_JACYTR010000001.1"/>
</dbReference>
<dbReference type="InterPro" id="IPR036890">
    <property type="entry name" value="HATPase_C_sf"/>
</dbReference>
<evidence type="ECO:0000256" key="9">
    <source>
        <dbReference type="ARBA" id="ARBA00022840"/>
    </source>
</evidence>
<dbReference type="InterPro" id="IPR003594">
    <property type="entry name" value="HATPase_dom"/>
</dbReference>
<dbReference type="Proteomes" id="UP000613768">
    <property type="component" value="Unassembled WGS sequence"/>
</dbReference>
<evidence type="ECO:0000256" key="1">
    <source>
        <dbReference type="ARBA" id="ARBA00000085"/>
    </source>
</evidence>
<keyword evidence="7" id="KW-0547">Nucleotide-binding</keyword>
<dbReference type="InterPro" id="IPR036097">
    <property type="entry name" value="HisK_dim/P_sf"/>
</dbReference>
<dbReference type="Pfam" id="PF02518">
    <property type="entry name" value="HATPase_c"/>
    <property type="match status" value="1"/>
</dbReference>
<dbReference type="Gene3D" id="3.30.565.10">
    <property type="entry name" value="Histidine kinase-like ATPase, C-terminal domain"/>
    <property type="match status" value="1"/>
</dbReference>
<dbReference type="PRINTS" id="PR00344">
    <property type="entry name" value="BCTRLSENSOR"/>
</dbReference>
<proteinExistence type="predicted"/>
<dbReference type="AlphaFoldDB" id="A0AAW3ZG61"/>
<dbReference type="CDD" id="cd00082">
    <property type="entry name" value="HisKA"/>
    <property type="match status" value="1"/>
</dbReference>
<evidence type="ECO:0000256" key="7">
    <source>
        <dbReference type="ARBA" id="ARBA00022741"/>
    </source>
</evidence>
<dbReference type="EC" id="2.7.13.3" evidence="3"/>
<dbReference type="EMBL" id="JACYTR010000001">
    <property type="protein sequence ID" value="MBD8524304.1"/>
    <property type="molecule type" value="Genomic_DNA"/>
</dbReference>
<comment type="caution">
    <text evidence="16">The sequence shown here is derived from an EMBL/GenBank/DDBJ whole genome shotgun (WGS) entry which is preliminary data.</text>
</comment>
<evidence type="ECO:0000313" key="17">
    <source>
        <dbReference type="Proteomes" id="UP000613768"/>
    </source>
</evidence>
<feature type="domain" description="HAMP" evidence="15">
    <location>
        <begin position="185"/>
        <end position="236"/>
    </location>
</feature>
<organism evidence="16 17">
    <name type="scientific">Pseudomarimonas arenosa</name>
    <dbReference type="NCBI Taxonomy" id="2774145"/>
    <lineage>
        <taxon>Bacteria</taxon>
        <taxon>Pseudomonadati</taxon>
        <taxon>Pseudomonadota</taxon>
        <taxon>Gammaproteobacteria</taxon>
        <taxon>Lysobacterales</taxon>
        <taxon>Lysobacteraceae</taxon>
        <taxon>Pseudomarimonas</taxon>
    </lineage>
</organism>
<evidence type="ECO:0000256" key="2">
    <source>
        <dbReference type="ARBA" id="ARBA00004370"/>
    </source>
</evidence>
<evidence type="ECO:0000256" key="8">
    <source>
        <dbReference type="ARBA" id="ARBA00022777"/>
    </source>
</evidence>
<dbReference type="Gene3D" id="1.10.287.130">
    <property type="match status" value="1"/>
</dbReference>
<dbReference type="InterPro" id="IPR003660">
    <property type="entry name" value="HAMP_dom"/>
</dbReference>
<keyword evidence="8 16" id="KW-0418">Kinase</keyword>
<evidence type="ECO:0000256" key="6">
    <source>
        <dbReference type="ARBA" id="ARBA00022692"/>
    </source>
</evidence>
<dbReference type="InterPro" id="IPR004358">
    <property type="entry name" value="Sig_transdc_His_kin-like_C"/>
</dbReference>
<evidence type="ECO:0000259" key="15">
    <source>
        <dbReference type="PROSITE" id="PS50885"/>
    </source>
</evidence>
<evidence type="ECO:0000256" key="5">
    <source>
        <dbReference type="ARBA" id="ARBA00022679"/>
    </source>
</evidence>
<dbReference type="CDD" id="cd16954">
    <property type="entry name" value="HATPase_PhoQ-like"/>
    <property type="match status" value="1"/>
</dbReference>
<dbReference type="SMART" id="SM00387">
    <property type="entry name" value="HATPase_c"/>
    <property type="match status" value="1"/>
</dbReference>
<dbReference type="SUPFAM" id="SSF47384">
    <property type="entry name" value="Homodimeric domain of signal transducing histidine kinase"/>
    <property type="match status" value="1"/>
</dbReference>
<evidence type="ECO:0000256" key="10">
    <source>
        <dbReference type="ARBA" id="ARBA00022989"/>
    </source>
</evidence>
<dbReference type="GO" id="GO:0005886">
    <property type="term" value="C:plasma membrane"/>
    <property type="evidence" value="ECO:0007669"/>
    <property type="project" value="TreeGrafter"/>
</dbReference>
<reference evidence="16 17" key="1">
    <citation type="submission" date="2020-09" db="EMBL/GenBank/DDBJ databases">
        <title>Pseudoxanthomonas sp. CAU 1598 isolated from sand of Yaerae Beach.</title>
        <authorList>
            <person name="Kim W."/>
        </authorList>
    </citation>
    <scope>NUCLEOTIDE SEQUENCE [LARGE SCALE GENOMIC DNA]</scope>
    <source>
        <strain evidence="16 17">CAU 1598</strain>
    </source>
</reference>
<dbReference type="InterPro" id="IPR050428">
    <property type="entry name" value="TCS_sensor_his_kinase"/>
</dbReference>
<keyword evidence="12 13" id="KW-0472">Membrane</keyword>
<keyword evidence="6 13" id="KW-0812">Transmembrane</keyword>
<dbReference type="GO" id="GO:0000155">
    <property type="term" value="F:phosphorelay sensor kinase activity"/>
    <property type="evidence" value="ECO:0007669"/>
    <property type="project" value="InterPro"/>
</dbReference>
<name>A0AAW3ZG61_9GAMM</name>
<dbReference type="InterPro" id="IPR003661">
    <property type="entry name" value="HisK_dim/P_dom"/>
</dbReference>
<evidence type="ECO:0000256" key="12">
    <source>
        <dbReference type="ARBA" id="ARBA00023136"/>
    </source>
</evidence>
<evidence type="ECO:0000256" key="13">
    <source>
        <dbReference type="SAM" id="Phobius"/>
    </source>
</evidence>
<keyword evidence="5" id="KW-0808">Transferase</keyword>
<evidence type="ECO:0000313" key="16">
    <source>
        <dbReference type="EMBL" id="MBD8524304.1"/>
    </source>
</evidence>
<dbReference type="InterPro" id="IPR005467">
    <property type="entry name" value="His_kinase_dom"/>
</dbReference>
<dbReference type="PANTHER" id="PTHR45436:SF4">
    <property type="entry name" value="SENSOR PROTEIN PHOQ"/>
    <property type="match status" value="1"/>
</dbReference>
<evidence type="ECO:0000256" key="4">
    <source>
        <dbReference type="ARBA" id="ARBA00022553"/>
    </source>
</evidence>
<dbReference type="InterPro" id="IPR058619">
    <property type="entry name" value="PhoQ/CarS-like_HATPase"/>
</dbReference>
<dbReference type="SUPFAM" id="SSF55874">
    <property type="entry name" value="ATPase domain of HSP90 chaperone/DNA topoisomerase II/histidine kinase"/>
    <property type="match status" value="1"/>
</dbReference>
<dbReference type="PANTHER" id="PTHR45436">
    <property type="entry name" value="SENSOR HISTIDINE KINASE YKOH"/>
    <property type="match status" value="1"/>
</dbReference>
<keyword evidence="17" id="KW-1185">Reference proteome</keyword>
<keyword evidence="4" id="KW-0597">Phosphoprotein</keyword>
<dbReference type="PROSITE" id="PS50885">
    <property type="entry name" value="HAMP"/>
    <property type="match status" value="1"/>
</dbReference>
<keyword evidence="11" id="KW-0902">Two-component regulatory system</keyword>
<keyword evidence="9" id="KW-0067">ATP-binding</keyword>
<accession>A0AAW3ZG61</accession>
<comment type="catalytic activity">
    <reaction evidence="1">
        <text>ATP + protein L-histidine = ADP + protein N-phospho-L-histidine.</text>
        <dbReference type="EC" id="2.7.13.3"/>
    </reaction>
</comment>
<evidence type="ECO:0000259" key="14">
    <source>
        <dbReference type="PROSITE" id="PS50109"/>
    </source>
</evidence>
<dbReference type="PROSITE" id="PS50109">
    <property type="entry name" value="HIS_KIN"/>
    <property type="match status" value="1"/>
</dbReference>
<feature type="domain" description="Histidine kinase" evidence="14">
    <location>
        <begin position="244"/>
        <end position="452"/>
    </location>
</feature>
<sequence>MQARQLLVAGLGLLAFLGLTGYALDKAFASAALDAQRERLQTYLQAYLAGTELARTSDLIAPDLPPDPRFGQPGLSGLYAQAIGQGLSWRSPSATGRELPPAEQLSQGEVSWSGQPLESEVGPVYRLGMGVLWEVSDDRSVQFSFYVAESADTVKRQIDVFRRTLWVYLGGAGLLLLAVQTLMMRWSLRPLRRVIVDLARVERGESELLDGSYPRELAVLTDNLNGFIESERLHLSRYRNTLADLAHSLKTPLAVMRSRLDSGEVPADLRDTIQSQVGRMDDIVAYQLSRAATSGHQRFAAPLEIEKRAEELVQGLEKVYAQKGVYCEFELDPTARFHGEHGDLMELLGNLTENAFKWAKQRVLLTVRPIAGEPGRRPGVLIAVDDDGPGIPPEKVERLLQRGVRGDERVQGHGIGLSIVQDIVKAYRGEMKVLRSEELGGARFEVLIPPAA</sequence>
<feature type="transmembrane region" description="Helical" evidence="13">
    <location>
        <begin position="165"/>
        <end position="183"/>
    </location>
</feature>
<evidence type="ECO:0000256" key="3">
    <source>
        <dbReference type="ARBA" id="ARBA00012438"/>
    </source>
</evidence>